<dbReference type="Proteomes" id="UP000028582">
    <property type="component" value="Unassembled WGS sequence"/>
</dbReference>
<dbReference type="InterPro" id="IPR036871">
    <property type="entry name" value="PX_dom_sf"/>
</dbReference>
<comment type="caution">
    <text evidence="4">The sequence shown here is derived from an EMBL/GenBank/DDBJ whole genome shotgun (WGS) entry which is preliminary data.</text>
</comment>
<evidence type="ECO:0000259" key="3">
    <source>
        <dbReference type="PROSITE" id="PS50195"/>
    </source>
</evidence>
<dbReference type="InterPro" id="IPR001683">
    <property type="entry name" value="PX_dom"/>
</dbReference>
<evidence type="ECO:0000313" key="5">
    <source>
        <dbReference type="Proteomes" id="UP000028582"/>
    </source>
</evidence>
<gene>
    <name evidence="4" type="ORF">F444_15954</name>
</gene>
<keyword evidence="2" id="KW-0732">Signal</keyword>
<feature type="transmembrane region" description="Helical" evidence="1">
    <location>
        <begin position="196"/>
        <end position="218"/>
    </location>
</feature>
<dbReference type="AlphaFoldDB" id="A0A080ZK43"/>
<feature type="domain" description="PX" evidence="3">
    <location>
        <begin position="275"/>
        <end position="400"/>
    </location>
</feature>
<feature type="signal peptide" evidence="2">
    <location>
        <begin position="1"/>
        <end position="29"/>
    </location>
</feature>
<dbReference type="GO" id="GO:0035091">
    <property type="term" value="F:phosphatidylinositol binding"/>
    <property type="evidence" value="ECO:0007669"/>
    <property type="project" value="InterPro"/>
</dbReference>
<organism evidence="4 5">
    <name type="scientific">Phytophthora nicotianae P1976</name>
    <dbReference type="NCBI Taxonomy" id="1317066"/>
    <lineage>
        <taxon>Eukaryota</taxon>
        <taxon>Sar</taxon>
        <taxon>Stramenopiles</taxon>
        <taxon>Oomycota</taxon>
        <taxon>Peronosporomycetes</taxon>
        <taxon>Peronosporales</taxon>
        <taxon>Peronosporaceae</taxon>
        <taxon>Phytophthora</taxon>
    </lineage>
</organism>
<feature type="transmembrane region" description="Helical" evidence="1">
    <location>
        <begin position="50"/>
        <end position="68"/>
    </location>
</feature>
<keyword evidence="1" id="KW-0472">Membrane</keyword>
<proteinExistence type="predicted"/>
<accession>A0A080ZK43</accession>
<dbReference type="PROSITE" id="PS50195">
    <property type="entry name" value="PX"/>
    <property type="match status" value="1"/>
</dbReference>
<feature type="transmembrane region" description="Helical" evidence="1">
    <location>
        <begin position="89"/>
        <end position="110"/>
    </location>
</feature>
<keyword evidence="1" id="KW-1133">Transmembrane helix</keyword>
<reference evidence="4 5" key="1">
    <citation type="submission" date="2013-11" db="EMBL/GenBank/DDBJ databases">
        <title>The Genome Sequence of Phytophthora parasitica P1976.</title>
        <authorList>
            <consortium name="The Broad Institute Genomics Platform"/>
            <person name="Russ C."/>
            <person name="Tyler B."/>
            <person name="Panabieres F."/>
            <person name="Shan W."/>
            <person name="Tripathy S."/>
            <person name="Grunwald N."/>
            <person name="Machado M."/>
            <person name="Johnson C.S."/>
            <person name="Walker B."/>
            <person name="Young S."/>
            <person name="Zeng Q."/>
            <person name="Gargeya S."/>
            <person name="Fitzgerald M."/>
            <person name="Haas B."/>
            <person name="Abouelleil A."/>
            <person name="Allen A.W."/>
            <person name="Alvarado L."/>
            <person name="Arachchi H.M."/>
            <person name="Berlin A.M."/>
            <person name="Chapman S.B."/>
            <person name="Gainer-Dewar J."/>
            <person name="Goldberg J."/>
            <person name="Griggs A."/>
            <person name="Gujja S."/>
            <person name="Hansen M."/>
            <person name="Howarth C."/>
            <person name="Imamovic A."/>
            <person name="Ireland A."/>
            <person name="Larimer J."/>
            <person name="McCowan C."/>
            <person name="Murphy C."/>
            <person name="Pearson M."/>
            <person name="Poon T.W."/>
            <person name="Priest M."/>
            <person name="Roberts A."/>
            <person name="Saif S."/>
            <person name="Shea T."/>
            <person name="Sisk P."/>
            <person name="Sykes S."/>
            <person name="Wortman J."/>
            <person name="Nusbaum C."/>
            <person name="Birren B."/>
        </authorList>
    </citation>
    <scope>NUCLEOTIDE SEQUENCE [LARGE SCALE GENOMIC DNA]</scope>
    <source>
        <strain evidence="4 5">P1976</strain>
    </source>
</reference>
<dbReference type="SUPFAM" id="SSF64268">
    <property type="entry name" value="PX domain"/>
    <property type="match status" value="1"/>
</dbReference>
<keyword evidence="1" id="KW-0812">Transmembrane</keyword>
<dbReference type="EMBL" id="ANJA01002931">
    <property type="protein sequence ID" value="ETO67004.1"/>
    <property type="molecule type" value="Genomic_DNA"/>
</dbReference>
<evidence type="ECO:0000313" key="4">
    <source>
        <dbReference type="EMBL" id="ETO67004.1"/>
    </source>
</evidence>
<dbReference type="Pfam" id="PF00787">
    <property type="entry name" value="PX"/>
    <property type="match status" value="1"/>
</dbReference>
<feature type="chain" id="PRO_5001753141" description="PX domain-containing protein" evidence="2">
    <location>
        <begin position="30"/>
        <end position="425"/>
    </location>
</feature>
<name>A0A080ZK43_PHYNI</name>
<evidence type="ECO:0000256" key="1">
    <source>
        <dbReference type="SAM" id="Phobius"/>
    </source>
</evidence>
<dbReference type="OrthoDB" id="10254720at2759"/>
<sequence>MQCPIRLFRCRWKSPLLIWLLYCVITTRAEPAELAPSPEPPEMHSVSTEQVLILAVDALFLFVGIVYGSRVLAPKPMTYLSEIAFPMDFCGKMAASFTLFLLNGLCWLYQEIFCSWLLLHRPFGQDQQNVVAVMETLVWGTSSSILWMEYRRGLTPSMYLRLFWTVKWLDATFVLVVNGTFSGISNESKEDSSSYVTSMVFGGVCYAASAILVLFMFVRPTTVTPEFIAYSTEVNTPSAYLNSTHHQPPTSLYGSFKDWELLAYPSSSKSSEDKPMLDITIPATTSSIWGNRQFVSFKIVVQTDEDHWSLRRPYSDFAALHDELPEEVGADCPLPPEEYDDRKLISWKERPRSLKSRLEKYLKQVLHHPKLAPYASQALCEFLEMVSLLCSLFYSLLSGDAVVFDQQEYVEDIASVRSYHTNSII</sequence>
<feature type="transmembrane region" description="Helical" evidence="1">
    <location>
        <begin position="162"/>
        <end position="184"/>
    </location>
</feature>
<protein>
    <recommendedName>
        <fullName evidence="3">PX domain-containing protein</fullName>
    </recommendedName>
</protein>
<evidence type="ECO:0000256" key="2">
    <source>
        <dbReference type="SAM" id="SignalP"/>
    </source>
</evidence>
<dbReference type="Gene3D" id="3.30.1520.10">
    <property type="entry name" value="Phox-like domain"/>
    <property type="match status" value="1"/>
</dbReference>